<evidence type="ECO:0000313" key="2">
    <source>
        <dbReference type="EMBL" id="MCI52941.1"/>
    </source>
</evidence>
<reference evidence="2 3" key="1">
    <citation type="journal article" date="2018" name="Front. Plant Sci.">
        <title>Red Clover (Trifolium pratense) and Zigzag Clover (T. medium) - A Picture of Genomic Similarities and Differences.</title>
        <authorList>
            <person name="Dluhosova J."/>
            <person name="Istvanek J."/>
            <person name="Nedelnik J."/>
            <person name="Repkova J."/>
        </authorList>
    </citation>
    <scope>NUCLEOTIDE SEQUENCE [LARGE SCALE GENOMIC DNA]</scope>
    <source>
        <strain evidence="3">cv. 10/8</strain>
        <tissue evidence="2">Leaf</tissue>
    </source>
</reference>
<keyword evidence="3" id="KW-1185">Reference proteome</keyword>
<proteinExistence type="predicted"/>
<sequence>MDNIPISASAASQYKEEGEHLPPPSRSVPTGRFNHERLHHREHLPVDKVPISASAASRYEED</sequence>
<evidence type="ECO:0000256" key="1">
    <source>
        <dbReference type="SAM" id="MobiDB-lite"/>
    </source>
</evidence>
<dbReference type="EMBL" id="LXQA010455283">
    <property type="protein sequence ID" value="MCI52941.1"/>
    <property type="molecule type" value="Genomic_DNA"/>
</dbReference>
<feature type="non-terminal residue" evidence="2">
    <location>
        <position position="62"/>
    </location>
</feature>
<comment type="caution">
    <text evidence="2">The sequence shown here is derived from an EMBL/GenBank/DDBJ whole genome shotgun (WGS) entry which is preliminary data.</text>
</comment>
<accession>A0A392SVS6</accession>
<feature type="region of interest" description="Disordered" evidence="1">
    <location>
        <begin position="1"/>
        <end position="62"/>
    </location>
</feature>
<dbReference type="AlphaFoldDB" id="A0A392SVS6"/>
<organism evidence="2 3">
    <name type="scientific">Trifolium medium</name>
    <dbReference type="NCBI Taxonomy" id="97028"/>
    <lineage>
        <taxon>Eukaryota</taxon>
        <taxon>Viridiplantae</taxon>
        <taxon>Streptophyta</taxon>
        <taxon>Embryophyta</taxon>
        <taxon>Tracheophyta</taxon>
        <taxon>Spermatophyta</taxon>
        <taxon>Magnoliopsida</taxon>
        <taxon>eudicotyledons</taxon>
        <taxon>Gunneridae</taxon>
        <taxon>Pentapetalae</taxon>
        <taxon>rosids</taxon>
        <taxon>fabids</taxon>
        <taxon>Fabales</taxon>
        <taxon>Fabaceae</taxon>
        <taxon>Papilionoideae</taxon>
        <taxon>50 kb inversion clade</taxon>
        <taxon>NPAAA clade</taxon>
        <taxon>Hologalegina</taxon>
        <taxon>IRL clade</taxon>
        <taxon>Trifolieae</taxon>
        <taxon>Trifolium</taxon>
    </lineage>
</organism>
<name>A0A392SVS6_9FABA</name>
<dbReference type="Proteomes" id="UP000265520">
    <property type="component" value="Unassembled WGS sequence"/>
</dbReference>
<evidence type="ECO:0000313" key="3">
    <source>
        <dbReference type="Proteomes" id="UP000265520"/>
    </source>
</evidence>
<protein>
    <submittedName>
        <fullName evidence="2">XS domain protein</fullName>
    </submittedName>
</protein>